<evidence type="ECO:0000313" key="2">
    <source>
        <dbReference type="Proteomes" id="UP000078200"/>
    </source>
</evidence>
<accession>A0A1A9VFG9</accession>
<dbReference type="AlphaFoldDB" id="A0A1A9VFG9"/>
<proteinExistence type="predicted"/>
<organism evidence="1 2">
    <name type="scientific">Glossina austeni</name>
    <name type="common">Savannah tsetse fly</name>
    <dbReference type="NCBI Taxonomy" id="7395"/>
    <lineage>
        <taxon>Eukaryota</taxon>
        <taxon>Metazoa</taxon>
        <taxon>Ecdysozoa</taxon>
        <taxon>Arthropoda</taxon>
        <taxon>Hexapoda</taxon>
        <taxon>Insecta</taxon>
        <taxon>Pterygota</taxon>
        <taxon>Neoptera</taxon>
        <taxon>Endopterygota</taxon>
        <taxon>Diptera</taxon>
        <taxon>Brachycera</taxon>
        <taxon>Muscomorpha</taxon>
        <taxon>Hippoboscoidea</taxon>
        <taxon>Glossinidae</taxon>
        <taxon>Glossina</taxon>
    </lineage>
</organism>
<evidence type="ECO:0000313" key="1">
    <source>
        <dbReference type="EnsemblMetazoa" id="GAUT035585-PA"/>
    </source>
</evidence>
<name>A0A1A9VFG9_GLOAU</name>
<keyword evidence="2" id="KW-1185">Reference proteome</keyword>
<dbReference type="EnsemblMetazoa" id="GAUT035585-RA">
    <property type="protein sequence ID" value="GAUT035585-PA"/>
    <property type="gene ID" value="GAUT035585"/>
</dbReference>
<reference evidence="1" key="1">
    <citation type="submission" date="2020-05" db="UniProtKB">
        <authorList>
            <consortium name="EnsemblMetazoa"/>
        </authorList>
    </citation>
    <scope>IDENTIFICATION</scope>
    <source>
        <strain evidence="1">TTRI</strain>
    </source>
</reference>
<dbReference type="Proteomes" id="UP000078200">
    <property type="component" value="Unassembled WGS sequence"/>
</dbReference>
<protein>
    <submittedName>
        <fullName evidence="1">Uncharacterized protein</fullName>
    </submittedName>
</protein>
<dbReference type="VEuPathDB" id="VectorBase:GAUT035585"/>
<sequence length="154" mass="17736">MNIRKAQALLLLGPRINLKIPPLRNSTNPSCSDANYITIHAKILYFDAKANLEFILRLKRSQGGWSVYCNKILELNSRTQLNTSIKCCHHFLQVTRFPLLAFFEHFETLALFTQDDPTLERVPINHNLSEVYKLIAFKTFPASSKNSNNKEKKD</sequence>